<feature type="transmembrane region" description="Helical" evidence="1">
    <location>
        <begin position="22"/>
        <end position="40"/>
    </location>
</feature>
<keyword evidence="3" id="KW-1185">Reference proteome</keyword>
<protein>
    <submittedName>
        <fullName evidence="2">Uncharacterized protein</fullName>
    </submittedName>
</protein>
<reference evidence="2" key="3">
    <citation type="submission" date="2025-09" db="UniProtKB">
        <authorList>
            <consortium name="Ensembl"/>
        </authorList>
    </citation>
    <scope>IDENTIFICATION</scope>
</reference>
<keyword evidence="1" id="KW-1133">Transmembrane helix</keyword>
<dbReference type="InParanoid" id="A0A5F8HIS6"/>
<name>A0A5F8HIS6_MONDO</name>
<reference evidence="2 3" key="1">
    <citation type="journal article" date="2007" name="Nature">
        <title>Genome of the marsupial Monodelphis domestica reveals innovation in non-coding sequences.</title>
        <authorList>
            <person name="Mikkelsen T.S."/>
            <person name="Wakefield M.J."/>
            <person name="Aken B."/>
            <person name="Amemiya C.T."/>
            <person name="Chang J.L."/>
            <person name="Duke S."/>
            <person name="Garber M."/>
            <person name="Gentles A.J."/>
            <person name="Goodstadt L."/>
            <person name="Heger A."/>
            <person name="Jurka J."/>
            <person name="Kamal M."/>
            <person name="Mauceli E."/>
            <person name="Searle S.M."/>
            <person name="Sharpe T."/>
            <person name="Baker M.L."/>
            <person name="Batzer M.A."/>
            <person name="Benos P.V."/>
            <person name="Belov K."/>
            <person name="Clamp M."/>
            <person name="Cook A."/>
            <person name="Cuff J."/>
            <person name="Das R."/>
            <person name="Davidow L."/>
            <person name="Deakin J.E."/>
            <person name="Fazzari M.J."/>
            <person name="Glass J.L."/>
            <person name="Grabherr M."/>
            <person name="Greally J.M."/>
            <person name="Gu W."/>
            <person name="Hore T.A."/>
            <person name="Huttley G.A."/>
            <person name="Kleber M."/>
            <person name="Jirtle R.L."/>
            <person name="Koina E."/>
            <person name="Lee J.T."/>
            <person name="Mahony S."/>
            <person name="Marra M.A."/>
            <person name="Miller R.D."/>
            <person name="Nicholls R.D."/>
            <person name="Oda M."/>
            <person name="Papenfuss A.T."/>
            <person name="Parra Z.E."/>
            <person name="Pollock D.D."/>
            <person name="Ray D.A."/>
            <person name="Schein J.E."/>
            <person name="Speed T.P."/>
            <person name="Thompson K."/>
            <person name="VandeBerg J.L."/>
            <person name="Wade C.M."/>
            <person name="Walker J.A."/>
            <person name="Waters P.D."/>
            <person name="Webber C."/>
            <person name="Weidman J.R."/>
            <person name="Xie X."/>
            <person name="Zody M.C."/>
            <person name="Baldwin J."/>
            <person name="Abdouelleil A."/>
            <person name="Abdulkadir J."/>
            <person name="Abebe A."/>
            <person name="Abera B."/>
            <person name="Abreu J."/>
            <person name="Acer S.C."/>
            <person name="Aftuck L."/>
            <person name="Alexander A."/>
            <person name="An P."/>
            <person name="Anderson E."/>
            <person name="Anderson S."/>
            <person name="Arachi H."/>
            <person name="Azer M."/>
            <person name="Bachantsang P."/>
            <person name="Barry A."/>
            <person name="Bayul T."/>
            <person name="Berlin A."/>
            <person name="Bessette D."/>
            <person name="Bloom T."/>
            <person name="Bloom T."/>
            <person name="Boguslavskiy L."/>
            <person name="Bonnet C."/>
            <person name="Boukhgalter B."/>
            <person name="Bourzgui I."/>
            <person name="Brown A."/>
            <person name="Cahill P."/>
            <person name="Channer S."/>
            <person name="Cheshatsang Y."/>
            <person name="Chuda L."/>
            <person name="Citroen M."/>
            <person name="Collymore A."/>
            <person name="Cooke P."/>
            <person name="Costello M."/>
            <person name="D'Aco K."/>
            <person name="Daza R."/>
            <person name="De Haan G."/>
            <person name="DeGray S."/>
            <person name="DeMaso C."/>
            <person name="Dhargay N."/>
            <person name="Dooley K."/>
            <person name="Dooley E."/>
            <person name="Doricent M."/>
            <person name="Dorje P."/>
            <person name="Dorjee K."/>
            <person name="Dupes A."/>
            <person name="Elong R."/>
            <person name="Falk J."/>
            <person name="Farina A."/>
            <person name="Faro S."/>
            <person name="Ferguson D."/>
            <person name="Fisher S."/>
            <person name="Foley C.D."/>
            <person name="Franke A."/>
            <person name="Friedrich D."/>
            <person name="Gadbois L."/>
            <person name="Gearin G."/>
            <person name="Gearin C.R."/>
            <person name="Giannoukos G."/>
            <person name="Goode T."/>
            <person name="Graham J."/>
            <person name="Grandbois E."/>
            <person name="Grewal S."/>
            <person name="Gyaltsen K."/>
            <person name="Hafez N."/>
            <person name="Hagos B."/>
            <person name="Hall J."/>
            <person name="Henson C."/>
            <person name="Hollinger A."/>
            <person name="Honan T."/>
            <person name="Huard M.D."/>
            <person name="Hughes L."/>
            <person name="Hurhula B."/>
            <person name="Husby M.E."/>
            <person name="Kamat A."/>
            <person name="Kanga B."/>
            <person name="Kashin S."/>
            <person name="Khazanovich D."/>
            <person name="Kisner P."/>
            <person name="Lance K."/>
            <person name="Lara M."/>
            <person name="Lee W."/>
            <person name="Lennon N."/>
            <person name="Letendre F."/>
            <person name="LeVine R."/>
            <person name="Lipovsky A."/>
            <person name="Liu X."/>
            <person name="Liu J."/>
            <person name="Liu S."/>
            <person name="Lokyitsang T."/>
            <person name="Lokyitsang Y."/>
            <person name="Lubonja R."/>
            <person name="Lui A."/>
            <person name="MacDonald P."/>
            <person name="Magnisalis V."/>
            <person name="Maru K."/>
            <person name="Matthews C."/>
            <person name="McCusker W."/>
            <person name="McDonough S."/>
            <person name="Mehta T."/>
            <person name="Meldrim J."/>
            <person name="Meneus L."/>
            <person name="Mihai O."/>
            <person name="Mihalev A."/>
            <person name="Mihova T."/>
            <person name="Mittelman R."/>
            <person name="Mlenga V."/>
            <person name="Montmayeur A."/>
            <person name="Mulrain L."/>
            <person name="Navidi A."/>
            <person name="Naylor J."/>
            <person name="Negash T."/>
            <person name="Nguyen T."/>
            <person name="Nguyen N."/>
            <person name="Nicol R."/>
            <person name="Norbu C."/>
            <person name="Norbu N."/>
            <person name="Novod N."/>
            <person name="O'Neill B."/>
            <person name="Osman S."/>
            <person name="Markiewicz E."/>
            <person name="Oyono O.L."/>
            <person name="Patti C."/>
            <person name="Phunkhang P."/>
            <person name="Pierre F."/>
            <person name="Priest M."/>
            <person name="Raghuraman S."/>
            <person name="Rege F."/>
            <person name="Reyes R."/>
            <person name="Rise C."/>
            <person name="Rogov P."/>
            <person name="Ross K."/>
            <person name="Ryan E."/>
            <person name="Settipalli S."/>
            <person name="Shea T."/>
            <person name="Sherpa N."/>
            <person name="Shi L."/>
            <person name="Shih D."/>
            <person name="Sparrow T."/>
            <person name="Spaulding J."/>
            <person name="Stalker J."/>
            <person name="Stange-Thomann N."/>
            <person name="Stavropoulos S."/>
            <person name="Stone C."/>
            <person name="Strader C."/>
            <person name="Tesfaye S."/>
            <person name="Thomson T."/>
            <person name="Thoulutsang Y."/>
            <person name="Thoulutsang D."/>
            <person name="Topham K."/>
            <person name="Topping I."/>
            <person name="Tsamla T."/>
            <person name="Vassiliev H."/>
            <person name="Vo A."/>
            <person name="Wangchuk T."/>
            <person name="Wangdi T."/>
            <person name="Weiand M."/>
            <person name="Wilkinson J."/>
            <person name="Wilson A."/>
            <person name="Yadav S."/>
            <person name="Young G."/>
            <person name="Yu Q."/>
            <person name="Zembek L."/>
            <person name="Zhong D."/>
            <person name="Zimmer A."/>
            <person name="Zwirko Z."/>
            <person name="Jaffe D.B."/>
            <person name="Alvarez P."/>
            <person name="Brockman W."/>
            <person name="Butler J."/>
            <person name="Chin C."/>
            <person name="Gnerre S."/>
            <person name="MacCallum I."/>
            <person name="Graves J.A."/>
            <person name="Ponting C.P."/>
            <person name="Breen M."/>
            <person name="Samollow P.B."/>
            <person name="Lander E.S."/>
            <person name="Lindblad-Toh K."/>
        </authorList>
    </citation>
    <scope>NUCLEOTIDE SEQUENCE [LARGE SCALE GENOMIC DNA]</scope>
</reference>
<reference evidence="2" key="2">
    <citation type="submission" date="2025-08" db="UniProtKB">
        <authorList>
            <consortium name="Ensembl"/>
        </authorList>
    </citation>
    <scope>IDENTIFICATION</scope>
</reference>
<sequence>DKDICKTQGNFSLALEGEEPCIILIFLLDMLMIVTTTRIFQLNFTSEILFTFKV</sequence>
<dbReference type="Ensembl" id="ENSMODT00000055914.1">
    <property type="protein sequence ID" value="ENSMODP00000059411.1"/>
    <property type="gene ID" value="ENSMODG00000045346.1"/>
</dbReference>
<accession>A0A5F8HIS6</accession>
<organism evidence="2 3">
    <name type="scientific">Monodelphis domestica</name>
    <name type="common">Gray short-tailed opossum</name>
    <dbReference type="NCBI Taxonomy" id="13616"/>
    <lineage>
        <taxon>Eukaryota</taxon>
        <taxon>Metazoa</taxon>
        <taxon>Chordata</taxon>
        <taxon>Craniata</taxon>
        <taxon>Vertebrata</taxon>
        <taxon>Euteleostomi</taxon>
        <taxon>Mammalia</taxon>
        <taxon>Metatheria</taxon>
        <taxon>Didelphimorphia</taxon>
        <taxon>Didelphidae</taxon>
        <taxon>Monodelphis</taxon>
    </lineage>
</organism>
<dbReference type="AlphaFoldDB" id="A0A5F8HIS6"/>
<dbReference type="Proteomes" id="UP000002280">
    <property type="component" value="Chromosome 3"/>
</dbReference>
<evidence type="ECO:0000256" key="1">
    <source>
        <dbReference type="SAM" id="Phobius"/>
    </source>
</evidence>
<evidence type="ECO:0000313" key="3">
    <source>
        <dbReference type="Proteomes" id="UP000002280"/>
    </source>
</evidence>
<evidence type="ECO:0000313" key="2">
    <source>
        <dbReference type="Ensembl" id="ENSMODP00000059411.1"/>
    </source>
</evidence>
<proteinExistence type="predicted"/>
<keyword evidence="1" id="KW-0812">Transmembrane</keyword>
<keyword evidence="1" id="KW-0472">Membrane</keyword>